<dbReference type="Proteomes" id="UP001596328">
    <property type="component" value="Unassembled WGS sequence"/>
</dbReference>
<sequence>MDPRSRLVSTCQAEAKAYGYTLTIWGGGALLIHAFGTPSPPDVFAYVFGALFGFALLVGYAFDSPLSSGGRDDDQRDGDFLAASTIHFLATPGNLLLAYATILLLAGTGIPHWAAYFAVGTEATLAYNVLTLLEDYIGELLSVPRFQRG</sequence>
<dbReference type="EMBL" id="JBHSWU010000136">
    <property type="protein sequence ID" value="MFC6724268.1"/>
    <property type="molecule type" value="Genomic_DNA"/>
</dbReference>
<keyword evidence="1" id="KW-0812">Transmembrane</keyword>
<evidence type="ECO:0000256" key="1">
    <source>
        <dbReference type="SAM" id="Phobius"/>
    </source>
</evidence>
<accession>A0ABD5RXZ4</accession>
<name>A0ABD5RXZ4_9EURY</name>
<comment type="caution">
    <text evidence="2">The sequence shown here is derived from an EMBL/GenBank/DDBJ whole genome shotgun (WGS) entry which is preliminary data.</text>
</comment>
<dbReference type="AlphaFoldDB" id="A0ABD5RXZ4"/>
<feature type="transmembrane region" description="Helical" evidence="1">
    <location>
        <begin position="43"/>
        <end position="62"/>
    </location>
</feature>
<proteinExistence type="predicted"/>
<keyword evidence="3" id="KW-1185">Reference proteome</keyword>
<gene>
    <name evidence="2" type="ORF">ACFQE1_07750</name>
</gene>
<evidence type="ECO:0000313" key="3">
    <source>
        <dbReference type="Proteomes" id="UP001596328"/>
    </source>
</evidence>
<reference evidence="2 3" key="1">
    <citation type="journal article" date="2019" name="Int. J. Syst. Evol. Microbiol.">
        <title>The Global Catalogue of Microorganisms (GCM) 10K type strain sequencing project: providing services to taxonomists for standard genome sequencing and annotation.</title>
        <authorList>
            <consortium name="The Broad Institute Genomics Platform"/>
            <consortium name="The Broad Institute Genome Sequencing Center for Infectious Disease"/>
            <person name="Wu L."/>
            <person name="Ma J."/>
        </authorList>
    </citation>
    <scope>NUCLEOTIDE SEQUENCE [LARGE SCALE GENOMIC DNA]</scope>
    <source>
        <strain evidence="2 3">NBRC 111368</strain>
    </source>
</reference>
<organism evidence="2 3">
    <name type="scientific">Halobium palmae</name>
    <dbReference type="NCBI Taxonomy" id="1776492"/>
    <lineage>
        <taxon>Archaea</taxon>
        <taxon>Methanobacteriati</taxon>
        <taxon>Methanobacteriota</taxon>
        <taxon>Stenosarchaea group</taxon>
        <taxon>Halobacteria</taxon>
        <taxon>Halobacteriales</taxon>
        <taxon>Haloferacaceae</taxon>
        <taxon>Halobium</taxon>
    </lineage>
</organism>
<keyword evidence="1" id="KW-0472">Membrane</keyword>
<feature type="transmembrane region" description="Helical" evidence="1">
    <location>
        <begin position="17"/>
        <end position="36"/>
    </location>
</feature>
<protein>
    <submittedName>
        <fullName evidence="2">Uncharacterized protein</fullName>
    </submittedName>
</protein>
<evidence type="ECO:0000313" key="2">
    <source>
        <dbReference type="EMBL" id="MFC6724268.1"/>
    </source>
</evidence>
<keyword evidence="1" id="KW-1133">Transmembrane helix</keyword>
<feature type="transmembrane region" description="Helical" evidence="1">
    <location>
        <begin position="82"/>
        <end position="106"/>
    </location>
</feature>